<evidence type="ECO:0000313" key="2">
    <source>
        <dbReference type="EMBL" id="KAK0740980.1"/>
    </source>
</evidence>
<evidence type="ECO:0000256" key="1">
    <source>
        <dbReference type="SAM" id="MobiDB-lite"/>
    </source>
</evidence>
<accession>A0AA40EKE7</accession>
<dbReference type="EMBL" id="JAUKUD010000006">
    <property type="protein sequence ID" value="KAK0740980.1"/>
    <property type="molecule type" value="Genomic_DNA"/>
</dbReference>
<sequence length="182" mass="21192">MPRPIPVGAYQGSWAPQPVVHRDGGMEMNHGQLTLRTQSRPIWIDDNGTVLRSEQRPIFVEDDVPRPVDHRSGHAHVQIQDDDDNFVEIVKVTDKFPRRHEPRPMPVDPASRYVERPSAVRQEDMDAFRYHRAPPISHGEMDPYQHQQPSAAPMQYECQENQPPNNQAPPRNDRPVHYERRY</sequence>
<dbReference type="Proteomes" id="UP001172155">
    <property type="component" value="Unassembled WGS sequence"/>
</dbReference>
<feature type="compositionally biased region" description="Basic and acidic residues" evidence="1">
    <location>
        <begin position="171"/>
        <end position="182"/>
    </location>
</feature>
<keyword evidence="3" id="KW-1185">Reference proteome</keyword>
<comment type="caution">
    <text evidence="2">The sequence shown here is derived from an EMBL/GenBank/DDBJ whole genome shotgun (WGS) entry which is preliminary data.</text>
</comment>
<evidence type="ECO:0000313" key="3">
    <source>
        <dbReference type="Proteomes" id="UP001172155"/>
    </source>
</evidence>
<feature type="compositionally biased region" description="Low complexity" evidence="1">
    <location>
        <begin position="161"/>
        <end position="170"/>
    </location>
</feature>
<name>A0AA40EKE7_9PEZI</name>
<dbReference type="AlphaFoldDB" id="A0AA40EKE7"/>
<reference evidence="2" key="1">
    <citation type="submission" date="2023-06" db="EMBL/GenBank/DDBJ databases">
        <title>Genome-scale phylogeny and comparative genomics of the fungal order Sordariales.</title>
        <authorList>
            <consortium name="Lawrence Berkeley National Laboratory"/>
            <person name="Hensen N."/>
            <person name="Bonometti L."/>
            <person name="Westerberg I."/>
            <person name="Brannstrom I.O."/>
            <person name="Guillou S."/>
            <person name="Cros-Aarteil S."/>
            <person name="Calhoun S."/>
            <person name="Haridas S."/>
            <person name="Kuo A."/>
            <person name="Mondo S."/>
            <person name="Pangilinan J."/>
            <person name="Riley R."/>
            <person name="LaButti K."/>
            <person name="Andreopoulos B."/>
            <person name="Lipzen A."/>
            <person name="Chen C."/>
            <person name="Yanf M."/>
            <person name="Daum C."/>
            <person name="Ng V."/>
            <person name="Clum A."/>
            <person name="Steindorff A."/>
            <person name="Ohm R."/>
            <person name="Martin F."/>
            <person name="Silar P."/>
            <person name="Natvig D."/>
            <person name="Lalanne C."/>
            <person name="Gautier V."/>
            <person name="Ament-velasquez S.L."/>
            <person name="Kruys A."/>
            <person name="Hutchinson M.I."/>
            <person name="Powell A.J."/>
            <person name="Barry K."/>
            <person name="Miller A.N."/>
            <person name="Grigoriev I.V."/>
            <person name="Debuchy R."/>
            <person name="Gladieux P."/>
            <person name="Thoren M.H."/>
            <person name="Johannesson H."/>
        </authorList>
    </citation>
    <scope>NUCLEOTIDE SEQUENCE</scope>
    <source>
        <strain evidence="2">SMH3187-1</strain>
    </source>
</reference>
<feature type="region of interest" description="Disordered" evidence="1">
    <location>
        <begin position="96"/>
        <end position="182"/>
    </location>
</feature>
<protein>
    <submittedName>
        <fullName evidence="2">Uncharacterized protein</fullName>
    </submittedName>
</protein>
<proteinExistence type="predicted"/>
<gene>
    <name evidence="2" type="ORF">B0T18DRAFT_221536</name>
</gene>
<organism evidence="2 3">
    <name type="scientific">Schizothecium vesticola</name>
    <dbReference type="NCBI Taxonomy" id="314040"/>
    <lineage>
        <taxon>Eukaryota</taxon>
        <taxon>Fungi</taxon>
        <taxon>Dikarya</taxon>
        <taxon>Ascomycota</taxon>
        <taxon>Pezizomycotina</taxon>
        <taxon>Sordariomycetes</taxon>
        <taxon>Sordariomycetidae</taxon>
        <taxon>Sordariales</taxon>
        <taxon>Schizotheciaceae</taxon>
        <taxon>Schizothecium</taxon>
    </lineage>
</organism>